<accession>A0ACB8GE84</accession>
<dbReference type="EMBL" id="CM037614">
    <property type="protein sequence ID" value="KAH8017586.1"/>
    <property type="molecule type" value="Genomic_DNA"/>
</dbReference>
<sequence length="187" mass="20987">MGLEIHRIVDIYYHRDENLCNYRYSCTETCWALLGTQVIKIIFALYVAFHEAFLACSFSPLKSQHFEGWGSGKPPEQNAKGLGSGGASVRSKVQNHFSCNNKKNFSYCILSVEGEVSFSFITYPLLVLWYVFHKVALTQSYTTHCFSEALGNPYIGMRSALTKSTSPICILVPSLVFTSHTICFVPT</sequence>
<name>A0ACB8GE84_9SAUR</name>
<protein>
    <submittedName>
        <fullName evidence="1">Uncharacterized protein</fullName>
    </submittedName>
</protein>
<organism evidence="1 2">
    <name type="scientific">Sphaerodactylus townsendi</name>
    <dbReference type="NCBI Taxonomy" id="933632"/>
    <lineage>
        <taxon>Eukaryota</taxon>
        <taxon>Metazoa</taxon>
        <taxon>Chordata</taxon>
        <taxon>Craniata</taxon>
        <taxon>Vertebrata</taxon>
        <taxon>Euteleostomi</taxon>
        <taxon>Lepidosauria</taxon>
        <taxon>Squamata</taxon>
        <taxon>Bifurcata</taxon>
        <taxon>Gekkota</taxon>
        <taxon>Sphaerodactylidae</taxon>
        <taxon>Sphaerodactylus</taxon>
    </lineage>
</organism>
<evidence type="ECO:0000313" key="1">
    <source>
        <dbReference type="EMBL" id="KAH8017586.1"/>
    </source>
</evidence>
<evidence type="ECO:0000313" key="2">
    <source>
        <dbReference type="Proteomes" id="UP000827872"/>
    </source>
</evidence>
<proteinExistence type="predicted"/>
<reference evidence="1" key="1">
    <citation type="submission" date="2021-08" db="EMBL/GenBank/DDBJ databases">
        <title>The first chromosome-level gecko genome reveals the dynamic sex chromosomes of Neotropical dwarf geckos (Sphaerodactylidae: Sphaerodactylus).</title>
        <authorList>
            <person name="Pinto B.J."/>
            <person name="Keating S.E."/>
            <person name="Gamble T."/>
        </authorList>
    </citation>
    <scope>NUCLEOTIDE SEQUENCE</scope>
    <source>
        <strain evidence="1">TG3544</strain>
    </source>
</reference>
<gene>
    <name evidence="1" type="ORF">K3G42_030905</name>
</gene>
<comment type="caution">
    <text evidence="1">The sequence shown here is derived from an EMBL/GenBank/DDBJ whole genome shotgun (WGS) entry which is preliminary data.</text>
</comment>
<dbReference type="Proteomes" id="UP000827872">
    <property type="component" value="Linkage Group LG01"/>
</dbReference>
<keyword evidence="2" id="KW-1185">Reference proteome</keyword>